<keyword evidence="9" id="KW-0472">Membrane</keyword>
<name>A0A0C9R3S8_9HYME</name>
<reference evidence="13" key="1">
    <citation type="submission" date="2015-01" db="EMBL/GenBank/DDBJ databases">
        <title>Transcriptome Assembly of Fopius arisanus.</title>
        <authorList>
            <person name="Geib S."/>
        </authorList>
    </citation>
    <scope>NUCLEOTIDE SEQUENCE</scope>
</reference>
<evidence type="ECO:0000256" key="10">
    <source>
        <dbReference type="ARBA" id="ARBA00023201"/>
    </source>
</evidence>
<keyword evidence="11 12" id="KW-0407">Ion channel</keyword>
<sequence>VDCRVRDIIKKCNCIPFFYPHPSGYGDVPLCTHANLKCLNHHRNQWLAMAPIFESHRHEEHSKHSDHSDHSEHSHSHAEHLHCECYPTCDSIDYTVSTSFGQIADTVLIWDTIENLMNTTADHAVVNVFFGPHVATKFEHGVQTYWYELMSNYGSLCSLFLGFSIISAVEVVYEIFKSIFDKKKNERSSVEVEPVNNEEMFINKDTVSENPQIYWQEVSGWKSPIGKAELSFQS</sequence>
<dbReference type="Pfam" id="PF00858">
    <property type="entry name" value="ASC"/>
    <property type="match status" value="1"/>
</dbReference>
<dbReference type="EMBL" id="GBYB01001476">
    <property type="protein sequence ID" value="JAG71243.1"/>
    <property type="molecule type" value="Transcribed_RNA"/>
</dbReference>
<comment type="subcellular location">
    <subcellularLocation>
        <location evidence="1">Membrane</location>
        <topology evidence="1">Multi-pass membrane protein</topology>
    </subcellularLocation>
</comment>
<evidence type="ECO:0000256" key="6">
    <source>
        <dbReference type="ARBA" id="ARBA00022989"/>
    </source>
</evidence>
<evidence type="ECO:0000256" key="8">
    <source>
        <dbReference type="ARBA" id="ARBA00023065"/>
    </source>
</evidence>
<dbReference type="GO" id="GO:0005886">
    <property type="term" value="C:plasma membrane"/>
    <property type="evidence" value="ECO:0007669"/>
    <property type="project" value="TreeGrafter"/>
</dbReference>
<evidence type="ECO:0000313" key="13">
    <source>
        <dbReference type="EMBL" id="JAG71243.1"/>
    </source>
</evidence>
<evidence type="ECO:0000256" key="1">
    <source>
        <dbReference type="ARBA" id="ARBA00004141"/>
    </source>
</evidence>
<evidence type="ECO:0000256" key="5">
    <source>
        <dbReference type="ARBA" id="ARBA00022692"/>
    </source>
</evidence>
<keyword evidence="8 12" id="KW-0406">Ion transport</keyword>
<gene>
    <name evidence="13" type="primary">Nach_0</name>
    <name evidence="13" type="ORF">g.6005</name>
</gene>
<dbReference type="PANTHER" id="PTHR11690:SF237">
    <property type="entry name" value="PICKPOCKET 16-RELATED"/>
    <property type="match status" value="1"/>
</dbReference>
<comment type="similarity">
    <text evidence="2 12">Belongs to the amiloride-sensitive sodium channel (TC 1.A.6) family.</text>
</comment>
<proteinExistence type="inferred from homology"/>
<organism evidence="13">
    <name type="scientific">Fopius arisanus</name>
    <dbReference type="NCBI Taxonomy" id="64838"/>
    <lineage>
        <taxon>Eukaryota</taxon>
        <taxon>Metazoa</taxon>
        <taxon>Ecdysozoa</taxon>
        <taxon>Arthropoda</taxon>
        <taxon>Hexapoda</taxon>
        <taxon>Insecta</taxon>
        <taxon>Pterygota</taxon>
        <taxon>Neoptera</taxon>
        <taxon>Endopterygota</taxon>
        <taxon>Hymenoptera</taxon>
        <taxon>Apocrita</taxon>
        <taxon>Ichneumonoidea</taxon>
        <taxon>Braconidae</taxon>
        <taxon>Opiinae</taxon>
        <taxon>Fopius</taxon>
    </lineage>
</organism>
<evidence type="ECO:0000256" key="9">
    <source>
        <dbReference type="ARBA" id="ARBA00023136"/>
    </source>
</evidence>
<protein>
    <submittedName>
        <fullName evidence="13">Nach_0 protein</fullName>
    </submittedName>
</protein>
<dbReference type="InterPro" id="IPR001873">
    <property type="entry name" value="ENaC"/>
</dbReference>
<evidence type="ECO:0000256" key="7">
    <source>
        <dbReference type="ARBA" id="ARBA00023053"/>
    </source>
</evidence>
<dbReference type="PANTHER" id="PTHR11690">
    <property type="entry name" value="AMILORIDE-SENSITIVE SODIUM CHANNEL-RELATED"/>
    <property type="match status" value="1"/>
</dbReference>
<accession>A0A0C9R3S8</accession>
<dbReference type="GO" id="GO:0015280">
    <property type="term" value="F:ligand-gated sodium channel activity"/>
    <property type="evidence" value="ECO:0007669"/>
    <property type="project" value="TreeGrafter"/>
</dbReference>
<keyword evidence="4 12" id="KW-0894">Sodium channel</keyword>
<evidence type="ECO:0000256" key="2">
    <source>
        <dbReference type="ARBA" id="ARBA00007193"/>
    </source>
</evidence>
<dbReference type="AlphaFoldDB" id="A0A0C9R3S8"/>
<evidence type="ECO:0000256" key="11">
    <source>
        <dbReference type="ARBA" id="ARBA00023303"/>
    </source>
</evidence>
<feature type="non-terminal residue" evidence="13">
    <location>
        <position position="1"/>
    </location>
</feature>
<keyword evidence="10 12" id="KW-0739">Sodium transport</keyword>
<keyword evidence="6" id="KW-1133">Transmembrane helix</keyword>
<evidence type="ECO:0000256" key="12">
    <source>
        <dbReference type="RuleBase" id="RU000679"/>
    </source>
</evidence>
<keyword evidence="7" id="KW-0915">Sodium</keyword>
<dbReference type="Gene3D" id="1.10.287.770">
    <property type="entry name" value="YojJ-like"/>
    <property type="match status" value="1"/>
</dbReference>
<keyword evidence="5 12" id="KW-0812">Transmembrane</keyword>
<evidence type="ECO:0000256" key="4">
    <source>
        <dbReference type="ARBA" id="ARBA00022461"/>
    </source>
</evidence>
<keyword evidence="3 12" id="KW-0813">Transport</keyword>
<evidence type="ECO:0000256" key="3">
    <source>
        <dbReference type="ARBA" id="ARBA00022448"/>
    </source>
</evidence>